<evidence type="ECO:0000256" key="3">
    <source>
        <dbReference type="ARBA" id="ARBA00013007"/>
    </source>
</evidence>
<dbReference type="Gene3D" id="3.40.50.1370">
    <property type="entry name" value="Aspartate/ornithine carbamoyltransferase"/>
    <property type="match status" value="2"/>
</dbReference>
<keyword evidence="10" id="KW-1185">Reference proteome</keyword>
<dbReference type="Pfam" id="PF00185">
    <property type="entry name" value="OTCace"/>
    <property type="match status" value="1"/>
</dbReference>
<comment type="subcellular location">
    <subcellularLocation>
        <location evidence="6">Cytoplasm</location>
    </subcellularLocation>
</comment>
<dbReference type="NCBIfam" id="TIGR00658">
    <property type="entry name" value="orni_carb_tr"/>
    <property type="match status" value="1"/>
</dbReference>
<dbReference type="NCBIfam" id="NF001986">
    <property type="entry name" value="PRK00779.1"/>
    <property type="match status" value="1"/>
</dbReference>
<feature type="binding site" evidence="6">
    <location>
        <position position="80"/>
    </location>
    <ligand>
        <name>carbamoyl phosphate</name>
        <dbReference type="ChEBI" id="CHEBI:58228"/>
    </ligand>
</feature>
<keyword evidence="6" id="KW-0963">Cytoplasm</keyword>
<dbReference type="InterPro" id="IPR006130">
    <property type="entry name" value="Asp/Orn_carbamoylTrfase"/>
</dbReference>
<keyword evidence="4 6" id="KW-0808">Transferase</keyword>
<evidence type="ECO:0000256" key="4">
    <source>
        <dbReference type="ARBA" id="ARBA00022679"/>
    </source>
</evidence>
<comment type="similarity">
    <text evidence="2 6">Belongs to the aspartate/ornithine carbamoyltransferase superfamily. OTCase family.</text>
</comment>
<evidence type="ECO:0000259" key="8">
    <source>
        <dbReference type="Pfam" id="PF02729"/>
    </source>
</evidence>
<dbReference type="SUPFAM" id="SSF53671">
    <property type="entry name" value="Aspartate/ornithine carbamoyltransferase"/>
    <property type="match status" value="1"/>
</dbReference>
<dbReference type="Pfam" id="PF02729">
    <property type="entry name" value="OTCace_N"/>
    <property type="match status" value="1"/>
</dbReference>
<comment type="caution">
    <text evidence="9">The sequence shown here is derived from an EMBL/GenBank/DDBJ whole genome shotgun (WGS) entry which is preliminary data.</text>
</comment>
<dbReference type="InterPro" id="IPR024904">
    <property type="entry name" value="OTCase_ArgI"/>
</dbReference>
<feature type="binding site" evidence="6">
    <location>
        <begin position="259"/>
        <end position="260"/>
    </location>
    <ligand>
        <name>carbamoyl phosphate</name>
        <dbReference type="ChEBI" id="CHEBI:58228"/>
    </ligand>
</feature>
<feature type="binding site" evidence="6">
    <location>
        <begin position="223"/>
        <end position="224"/>
    </location>
    <ligand>
        <name>L-ornithine</name>
        <dbReference type="ChEBI" id="CHEBI:46911"/>
    </ligand>
</feature>
<evidence type="ECO:0000256" key="2">
    <source>
        <dbReference type="ARBA" id="ARBA00007805"/>
    </source>
</evidence>
<dbReference type="PANTHER" id="PTHR45753:SF3">
    <property type="entry name" value="ORNITHINE TRANSCARBAMYLASE, MITOCHONDRIAL"/>
    <property type="match status" value="1"/>
</dbReference>
<dbReference type="EMBL" id="JAFFZP010000026">
    <property type="protein sequence ID" value="MBN0988712.1"/>
    <property type="molecule type" value="Genomic_DNA"/>
</dbReference>
<feature type="domain" description="Aspartate/ornithine carbamoyltransferase Asp/Orn-binding" evidence="7">
    <location>
        <begin position="150"/>
        <end position="297"/>
    </location>
</feature>
<dbReference type="InterPro" id="IPR036901">
    <property type="entry name" value="Asp/Orn_carbamoylTrfase_sf"/>
</dbReference>
<protein>
    <recommendedName>
        <fullName evidence="3 6">Ornithine carbamoyltransferase</fullName>
        <shortName evidence="6">OTCase</shortName>
        <ecNumber evidence="3 6">2.1.3.3</ecNumber>
    </recommendedName>
</protein>
<evidence type="ECO:0000256" key="6">
    <source>
        <dbReference type="HAMAP-Rule" id="MF_01109"/>
    </source>
</evidence>
<dbReference type="PANTHER" id="PTHR45753">
    <property type="entry name" value="ORNITHINE CARBAMOYLTRANSFERASE, MITOCHONDRIAL"/>
    <property type="match status" value="1"/>
</dbReference>
<dbReference type="InterPro" id="IPR002292">
    <property type="entry name" value="Orn/put_carbamltrans"/>
</dbReference>
<evidence type="ECO:0000256" key="1">
    <source>
        <dbReference type="ARBA" id="ARBA00004975"/>
    </source>
</evidence>
<comment type="pathway">
    <text evidence="1">Amino-acid biosynthesis; L-arginine biosynthesis; L-arginine from L-ornithine and carbamoyl phosphate: step 1/3.</text>
</comment>
<dbReference type="RefSeq" id="WP_205210032.1">
    <property type="nucleotide sequence ID" value="NZ_JAFFZO010000011.1"/>
</dbReference>
<dbReference type="PRINTS" id="PR00100">
    <property type="entry name" value="AOTCASE"/>
</dbReference>
<evidence type="ECO:0000256" key="5">
    <source>
        <dbReference type="ARBA" id="ARBA00048772"/>
    </source>
</evidence>
<feature type="binding site" evidence="6">
    <location>
        <position position="287"/>
    </location>
    <ligand>
        <name>carbamoyl phosphate</name>
        <dbReference type="ChEBI" id="CHEBI:58228"/>
    </ligand>
</feature>
<dbReference type="Proteomes" id="UP000760472">
    <property type="component" value="Unassembled WGS sequence"/>
</dbReference>
<evidence type="ECO:0000313" key="9">
    <source>
        <dbReference type="EMBL" id="MBN0988712.1"/>
    </source>
</evidence>
<feature type="binding site" evidence="6">
    <location>
        <position position="104"/>
    </location>
    <ligand>
        <name>carbamoyl phosphate</name>
        <dbReference type="ChEBI" id="CHEBI:58228"/>
    </ligand>
</feature>
<feature type="binding site" evidence="6">
    <location>
        <begin position="131"/>
        <end position="134"/>
    </location>
    <ligand>
        <name>carbamoyl phosphate</name>
        <dbReference type="ChEBI" id="CHEBI:58228"/>
    </ligand>
</feature>
<organism evidence="9 10">
    <name type="scientific">Amphritea pacifica</name>
    <dbReference type="NCBI Taxonomy" id="2811233"/>
    <lineage>
        <taxon>Bacteria</taxon>
        <taxon>Pseudomonadati</taxon>
        <taxon>Pseudomonadota</taxon>
        <taxon>Gammaproteobacteria</taxon>
        <taxon>Oceanospirillales</taxon>
        <taxon>Oceanospirillaceae</taxon>
        <taxon>Amphritea</taxon>
    </lineage>
</organism>
<name>A0ABS2WAG0_9GAMM</name>
<dbReference type="PRINTS" id="PR00102">
    <property type="entry name" value="OTCASE"/>
</dbReference>
<evidence type="ECO:0000259" key="7">
    <source>
        <dbReference type="Pfam" id="PF00185"/>
    </source>
</evidence>
<dbReference type="InterPro" id="IPR006132">
    <property type="entry name" value="Asp/Orn_carbamoyltranf_P-bd"/>
</dbReference>
<evidence type="ECO:0000313" key="10">
    <source>
        <dbReference type="Proteomes" id="UP000760472"/>
    </source>
</evidence>
<dbReference type="HAMAP" id="MF_01109">
    <property type="entry name" value="OTCase"/>
    <property type="match status" value="1"/>
</dbReference>
<feature type="binding site" evidence="6">
    <location>
        <position position="219"/>
    </location>
    <ligand>
        <name>L-ornithine</name>
        <dbReference type="ChEBI" id="CHEBI:46911"/>
    </ligand>
</feature>
<sequence length="305" mass="34504">MTTRHFLTLLDLTPDELNTLIRRAIELKQIRNNGEIYEPLSNQVMAMIFEKSSTRTRVSFEAGMAHLGGHALFLSSRDTQLGRGEPIEDSARVISSMCDVVMIRTFEHETVTTFAQHSRVPVINALTDDYHPCQLLADMQTFLEHRGDIKGKTVSWIGDGNNMCNSYINAARQFDFKLQVACPEGFDPNADLLAANGDRVSIFRTPEEAVHGSHLVVTDVWASMGQEDEQKEREREFRGYQVTPQLMDLAEPDAIFMHCLPAHRGEEVSAEMMDDPRSVVFDEAENRLHAQKALLEFLLVKPKAR</sequence>
<feature type="binding site" evidence="6">
    <location>
        <begin position="53"/>
        <end position="56"/>
    </location>
    <ligand>
        <name>carbamoyl phosphate</name>
        <dbReference type="ChEBI" id="CHEBI:58228"/>
    </ligand>
</feature>
<dbReference type="GO" id="GO:0004585">
    <property type="term" value="F:ornithine carbamoyltransferase activity"/>
    <property type="evidence" value="ECO:0007669"/>
    <property type="project" value="UniProtKB-EC"/>
</dbReference>
<feature type="binding site" evidence="6">
    <location>
        <position position="162"/>
    </location>
    <ligand>
        <name>L-ornithine</name>
        <dbReference type="ChEBI" id="CHEBI:46911"/>
    </ligand>
</feature>
<accession>A0ABS2WAG0</accession>
<reference evidence="9 10" key="1">
    <citation type="submission" date="2021-02" db="EMBL/GenBank/DDBJ databases">
        <title>A novel species of genus Amphritea isolated from a fishpond in China.</title>
        <authorList>
            <person name="Lu H."/>
        </authorList>
    </citation>
    <scope>NUCLEOTIDE SEQUENCE [LARGE SCALE GENOMIC DNA]</scope>
    <source>
        <strain evidence="9 10">RP18W</strain>
    </source>
</reference>
<dbReference type="InterPro" id="IPR006131">
    <property type="entry name" value="Asp_carbamoyltransf_Asp/Orn-bd"/>
</dbReference>
<dbReference type="EC" id="2.1.3.3" evidence="3 6"/>
<dbReference type="PROSITE" id="PS00097">
    <property type="entry name" value="CARBAMOYLTRANSFERASE"/>
    <property type="match status" value="1"/>
</dbReference>
<comment type="catalytic activity">
    <reaction evidence="5 6">
        <text>carbamoyl phosphate + L-ornithine = L-citrulline + phosphate + H(+)</text>
        <dbReference type="Rhea" id="RHEA:19513"/>
        <dbReference type="ChEBI" id="CHEBI:15378"/>
        <dbReference type="ChEBI" id="CHEBI:43474"/>
        <dbReference type="ChEBI" id="CHEBI:46911"/>
        <dbReference type="ChEBI" id="CHEBI:57743"/>
        <dbReference type="ChEBI" id="CHEBI:58228"/>
        <dbReference type="EC" id="2.1.3.3"/>
    </reaction>
</comment>
<proteinExistence type="inferred from homology"/>
<gene>
    <name evidence="9" type="primary">argF</name>
    <name evidence="9" type="ORF">JW498_15185</name>
</gene>
<feature type="domain" description="Aspartate/ornithine carbamoyltransferase carbamoyl-P binding" evidence="8">
    <location>
        <begin position="4"/>
        <end position="144"/>
    </location>
</feature>